<dbReference type="PANTHER" id="PTHR43283">
    <property type="entry name" value="BETA-LACTAMASE-RELATED"/>
    <property type="match status" value="1"/>
</dbReference>
<feature type="region of interest" description="Disordered" evidence="1">
    <location>
        <begin position="149"/>
        <end position="177"/>
    </location>
</feature>
<keyword evidence="4" id="KW-1185">Reference proteome</keyword>
<dbReference type="Proteomes" id="UP001601303">
    <property type="component" value="Unassembled WGS sequence"/>
</dbReference>
<dbReference type="PANTHER" id="PTHR43283:SF3">
    <property type="entry name" value="BETA-LACTAMASE FAMILY PROTEIN (AFU_ORTHOLOGUE AFUA_5G07500)"/>
    <property type="match status" value="1"/>
</dbReference>
<dbReference type="SUPFAM" id="SSF56601">
    <property type="entry name" value="beta-lactamase/transpeptidase-like"/>
    <property type="match status" value="1"/>
</dbReference>
<organism evidence="3 4">
    <name type="scientific">Streptomyces hokutonensis</name>
    <dbReference type="NCBI Taxonomy" id="1306990"/>
    <lineage>
        <taxon>Bacteria</taxon>
        <taxon>Bacillati</taxon>
        <taxon>Actinomycetota</taxon>
        <taxon>Actinomycetes</taxon>
        <taxon>Kitasatosporales</taxon>
        <taxon>Streptomycetaceae</taxon>
        <taxon>Streptomyces</taxon>
    </lineage>
</organism>
<dbReference type="EC" id="3.-.-.-" evidence="3"/>
<dbReference type="InterPro" id="IPR050789">
    <property type="entry name" value="Diverse_Enzym_Activities"/>
</dbReference>
<name>A0ABW6MKX3_9ACTN</name>
<dbReference type="InterPro" id="IPR012338">
    <property type="entry name" value="Beta-lactam/transpept-like"/>
</dbReference>
<gene>
    <name evidence="3" type="ORF">ACFYNQ_50635</name>
</gene>
<evidence type="ECO:0000313" key="3">
    <source>
        <dbReference type="EMBL" id="MFE9606784.1"/>
    </source>
</evidence>
<dbReference type="RefSeq" id="WP_388115544.1">
    <property type="nucleotide sequence ID" value="NZ_JBIAHM010000035.1"/>
</dbReference>
<dbReference type="GO" id="GO:0016787">
    <property type="term" value="F:hydrolase activity"/>
    <property type="evidence" value="ECO:0007669"/>
    <property type="project" value="UniProtKB-KW"/>
</dbReference>
<comment type="caution">
    <text evidence="3">The sequence shown here is derived from an EMBL/GenBank/DDBJ whole genome shotgun (WGS) entry which is preliminary data.</text>
</comment>
<dbReference type="Gene3D" id="3.40.710.10">
    <property type="entry name" value="DD-peptidase/beta-lactamase superfamily"/>
    <property type="match status" value="1"/>
</dbReference>
<reference evidence="3 4" key="1">
    <citation type="submission" date="2024-10" db="EMBL/GenBank/DDBJ databases">
        <title>The Natural Products Discovery Center: Release of the First 8490 Sequenced Strains for Exploring Actinobacteria Biosynthetic Diversity.</title>
        <authorList>
            <person name="Kalkreuter E."/>
            <person name="Kautsar S.A."/>
            <person name="Yang D."/>
            <person name="Bader C.D."/>
            <person name="Teijaro C.N."/>
            <person name="Fluegel L."/>
            <person name="Davis C.M."/>
            <person name="Simpson J.R."/>
            <person name="Lauterbach L."/>
            <person name="Steele A.D."/>
            <person name="Gui C."/>
            <person name="Meng S."/>
            <person name="Li G."/>
            <person name="Viehrig K."/>
            <person name="Ye F."/>
            <person name="Su P."/>
            <person name="Kiefer A.F."/>
            <person name="Nichols A."/>
            <person name="Cepeda A.J."/>
            <person name="Yan W."/>
            <person name="Fan B."/>
            <person name="Jiang Y."/>
            <person name="Adhikari A."/>
            <person name="Zheng C.-J."/>
            <person name="Schuster L."/>
            <person name="Cowan T.M."/>
            <person name="Smanski M.J."/>
            <person name="Chevrette M.G."/>
            <person name="De Carvalho L.P.S."/>
            <person name="Shen B."/>
        </authorList>
    </citation>
    <scope>NUCLEOTIDE SEQUENCE [LARGE SCALE GENOMIC DNA]</scope>
    <source>
        <strain evidence="3 4">NPDC006488</strain>
    </source>
</reference>
<evidence type="ECO:0000256" key="1">
    <source>
        <dbReference type="SAM" id="MobiDB-lite"/>
    </source>
</evidence>
<dbReference type="InterPro" id="IPR001466">
    <property type="entry name" value="Beta-lactam-related"/>
</dbReference>
<sequence>MSDLTALLEKYVAEGAFPGAVALVDRSREVEVAAVGATEPGGSAPMRSDTLFRLSSVTKPITAAAVLALVDDGVLTLEAPIARWLPELASPKVLRTLASELDDVVPAVRPITVEDVLSSRSGWGFGADFSAPALQPLFADVAVYNGGPRSPLGPDEGSPRSPTSPCCGSPERRSCTTPVPTCKACWWHGPPGASCRSSWPSGFSSRLG</sequence>
<dbReference type="EMBL" id="JBIAHM010000035">
    <property type="protein sequence ID" value="MFE9606784.1"/>
    <property type="molecule type" value="Genomic_DNA"/>
</dbReference>
<dbReference type="PROSITE" id="PS00146">
    <property type="entry name" value="BETA_LACTAMASE_A"/>
    <property type="match status" value="1"/>
</dbReference>
<proteinExistence type="predicted"/>
<feature type="domain" description="Beta-lactamase-related" evidence="2">
    <location>
        <begin position="5"/>
        <end position="126"/>
    </location>
</feature>
<dbReference type="InterPro" id="IPR023650">
    <property type="entry name" value="Beta-lactam_class-A_AS"/>
</dbReference>
<keyword evidence="3" id="KW-0378">Hydrolase</keyword>
<evidence type="ECO:0000313" key="4">
    <source>
        <dbReference type="Proteomes" id="UP001601303"/>
    </source>
</evidence>
<accession>A0ABW6MKX3</accession>
<dbReference type="Pfam" id="PF00144">
    <property type="entry name" value="Beta-lactamase"/>
    <property type="match status" value="1"/>
</dbReference>
<evidence type="ECO:0000259" key="2">
    <source>
        <dbReference type="Pfam" id="PF00144"/>
    </source>
</evidence>
<protein>
    <submittedName>
        <fullName evidence="3">Serine hydrolase domain-containing protein</fullName>
        <ecNumber evidence="3">3.-.-.-</ecNumber>
    </submittedName>
</protein>